<dbReference type="GO" id="GO:0009378">
    <property type="term" value="F:four-way junction helicase activity"/>
    <property type="evidence" value="ECO:0007669"/>
    <property type="project" value="TreeGrafter"/>
</dbReference>
<sequence length="1056" mass="118718">MEDFAMNTLLCSYLSAHAAEDTLFVLWGFSSEDAGLPRPSLDALLQQRLSRYLSSLLQQNPCVITAEEFTLHADTLAQEFPHIILVQNTCYRTLLPVSVTLTPEMQSGLLSHFDPETPQDAPLPGIEPCLRVYSNLLHTEEGIACCIPLDALLRQYPQVERVSFGAAPHTVPETAASSSAFALTGEADYFCLVQQLCRGKTLCVSADSFIGDEADLADSLAALAGAFPGQLSRAHAQTMQPEHPVCPEARTLLQQHWGYPDFLPLDVYDLDALHRGEKKLRTITQEDIIDDLIQQAELCRAGQTYRDLFVTASTGAGKSVMFQIPAIDLAEKYGMVTLVISPLIGLMNDQVQGMEKHRYAKARTINSDIPPMVKKTVAQEVQEGRCDILYLSPESLLSRSDISDLIGDRAIGLLIVDEAHIVTTWGKQFRPDYWFLGDYVNKLRKQQLNGPHQHAFVTATFTATATYGGEEDMYRETLRSLHMSPDPIVYLGCVRRRNIELCIREVPRVTGRREYELDKFQALTGQITTALEQGQKTLIYFPTVSLLERFYTHCLAQRLGNAVTRYHAQLSGEAKAENLEDFRSGKRRVMLATKAFGMGIDIPDIALVLHFAPTGNLCDYTQEIGRAARDPEIQGRAVYEHMANDFKHINRLHGLSSIQLWQLVQVMRKVLQLYRQHRASQPATATKHRNELLVDAESFAYIFASPNGEHQQDPLAKVKTAMLLIQKDSEARGYAPFIMRPSPLFTHGYFLLNSADAAVVNRICTGAATLQDEAAGVYDVDLARLWSSRWQNDFSFPQFKYLLYTHSDKLPLNTQLHLTPAMQLTLEWHANADARFSVLLRALKEIFFEAARSGQYLYDRDAAARLVQATGLSSTRATSSVRVVLAAVQSWQQHSPRLQRTRVLRRGTTQEGAEYSVVDPFISEFFHWLEQSFAVLHSGETRCYLPVNDSAQSSERLTPALGVLEELDLLHFALLGGSNSRLYLYINQTQTLELADHGFYRNHLLERIAQRHTDAVRLMSWLFTSGFSSEQLWDRIEEYFLGLPIQGFDAPSAESR</sequence>
<dbReference type="Proteomes" id="UP000250550">
    <property type="component" value="Unassembled WGS sequence"/>
</dbReference>
<dbReference type="InterPro" id="IPR001650">
    <property type="entry name" value="Helicase_C-like"/>
</dbReference>
<name>A0A329UQ60_9FIRM</name>
<proteinExistence type="predicted"/>
<gene>
    <name evidence="5" type="ORF">C4N21_05375</name>
</gene>
<dbReference type="PANTHER" id="PTHR13710:SF69">
    <property type="entry name" value="ATP-DEPENDENT DNA HELICASE Q-LIKE SIM"/>
    <property type="match status" value="1"/>
</dbReference>
<dbReference type="EMBL" id="PRLF01000005">
    <property type="protein sequence ID" value="RAW65816.1"/>
    <property type="molecule type" value="Genomic_DNA"/>
</dbReference>
<evidence type="ECO:0000313" key="6">
    <source>
        <dbReference type="Proteomes" id="UP000250550"/>
    </source>
</evidence>
<dbReference type="InterPro" id="IPR011545">
    <property type="entry name" value="DEAD/DEAH_box_helicase_dom"/>
</dbReference>
<dbReference type="AlphaFoldDB" id="A0A329UQ60"/>
<evidence type="ECO:0000313" key="5">
    <source>
        <dbReference type="EMBL" id="RAW65816.1"/>
    </source>
</evidence>
<dbReference type="SMART" id="SM00490">
    <property type="entry name" value="HELICc"/>
    <property type="match status" value="1"/>
</dbReference>
<dbReference type="SMART" id="SM00487">
    <property type="entry name" value="DEXDc"/>
    <property type="match status" value="1"/>
</dbReference>
<keyword evidence="2" id="KW-0067">ATP-binding</keyword>
<comment type="caution">
    <text evidence="5">The sequence shown here is derived from an EMBL/GenBank/DDBJ whole genome shotgun (WGS) entry which is preliminary data.</text>
</comment>
<feature type="domain" description="Helicase ATP-binding" evidence="3">
    <location>
        <begin position="299"/>
        <end position="483"/>
    </location>
</feature>
<evidence type="ECO:0000259" key="4">
    <source>
        <dbReference type="PROSITE" id="PS51194"/>
    </source>
</evidence>
<dbReference type="Pfam" id="PF00271">
    <property type="entry name" value="Helicase_C"/>
    <property type="match status" value="1"/>
</dbReference>
<dbReference type="GO" id="GO:0000724">
    <property type="term" value="P:double-strand break repair via homologous recombination"/>
    <property type="evidence" value="ECO:0007669"/>
    <property type="project" value="TreeGrafter"/>
</dbReference>
<dbReference type="Gene3D" id="3.40.50.300">
    <property type="entry name" value="P-loop containing nucleotide triphosphate hydrolases"/>
    <property type="match status" value="2"/>
</dbReference>
<dbReference type="SUPFAM" id="SSF52540">
    <property type="entry name" value="P-loop containing nucleoside triphosphate hydrolases"/>
    <property type="match status" value="1"/>
</dbReference>
<keyword evidence="1" id="KW-0547">Nucleotide-binding</keyword>
<evidence type="ECO:0000256" key="2">
    <source>
        <dbReference type="ARBA" id="ARBA00022840"/>
    </source>
</evidence>
<organism evidence="5 6">
    <name type="scientific">Faecalibacterium prausnitzii</name>
    <dbReference type="NCBI Taxonomy" id="853"/>
    <lineage>
        <taxon>Bacteria</taxon>
        <taxon>Bacillati</taxon>
        <taxon>Bacillota</taxon>
        <taxon>Clostridia</taxon>
        <taxon>Eubacteriales</taxon>
        <taxon>Oscillospiraceae</taxon>
        <taxon>Faecalibacterium</taxon>
    </lineage>
</organism>
<evidence type="ECO:0008006" key="7">
    <source>
        <dbReference type="Google" id="ProtNLM"/>
    </source>
</evidence>
<dbReference type="PROSITE" id="PS51192">
    <property type="entry name" value="HELICASE_ATP_BIND_1"/>
    <property type="match status" value="1"/>
</dbReference>
<evidence type="ECO:0000256" key="1">
    <source>
        <dbReference type="ARBA" id="ARBA00022741"/>
    </source>
</evidence>
<dbReference type="PANTHER" id="PTHR13710">
    <property type="entry name" value="DNA HELICASE RECQ FAMILY MEMBER"/>
    <property type="match status" value="1"/>
</dbReference>
<dbReference type="GO" id="GO:0005694">
    <property type="term" value="C:chromosome"/>
    <property type="evidence" value="ECO:0007669"/>
    <property type="project" value="TreeGrafter"/>
</dbReference>
<reference evidence="5 6" key="1">
    <citation type="submission" date="2018-02" db="EMBL/GenBank/DDBJ databases">
        <title>Complete genome sequencing of Faecalibacterium prausnitzii strains isolated from the human gut.</title>
        <authorList>
            <person name="Fitzgerald B.C."/>
            <person name="Shkoporov A.N."/>
            <person name="Ross P.R."/>
            <person name="Hill C."/>
        </authorList>
    </citation>
    <scope>NUCLEOTIDE SEQUENCE [LARGE SCALE GENOMIC DNA]</scope>
    <source>
        <strain evidence="5 6">APC924/119</strain>
    </source>
</reference>
<dbReference type="GO" id="GO:0005737">
    <property type="term" value="C:cytoplasm"/>
    <property type="evidence" value="ECO:0007669"/>
    <property type="project" value="TreeGrafter"/>
</dbReference>
<feature type="domain" description="Helicase C-terminal" evidence="4">
    <location>
        <begin position="522"/>
        <end position="671"/>
    </location>
</feature>
<dbReference type="InterPro" id="IPR014001">
    <property type="entry name" value="Helicase_ATP-bd"/>
</dbReference>
<dbReference type="GO" id="GO:0005524">
    <property type="term" value="F:ATP binding"/>
    <property type="evidence" value="ECO:0007669"/>
    <property type="project" value="UniProtKB-KW"/>
</dbReference>
<evidence type="ECO:0000259" key="3">
    <source>
        <dbReference type="PROSITE" id="PS51192"/>
    </source>
</evidence>
<dbReference type="InterPro" id="IPR027417">
    <property type="entry name" value="P-loop_NTPase"/>
</dbReference>
<protein>
    <recommendedName>
        <fullName evidence="7">ATP-dependent DNA helicase RecQ</fullName>
    </recommendedName>
</protein>
<dbReference type="GO" id="GO:0003676">
    <property type="term" value="F:nucleic acid binding"/>
    <property type="evidence" value="ECO:0007669"/>
    <property type="project" value="InterPro"/>
</dbReference>
<dbReference type="GO" id="GO:0043138">
    <property type="term" value="F:3'-5' DNA helicase activity"/>
    <property type="evidence" value="ECO:0007669"/>
    <property type="project" value="TreeGrafter"/>
</dbReference>
<dbReference type="PROSITE" id="PS51194">
    <property type="entry name" value="HELICASE_CTER"/>
    <property type="match status" value="1"/>
</dbReference>
<dbReference type="Pfam" id="PF00270">
    <property type="entry name" value="DEAD"/>
    <property type="match status" value="1"/>
</dbReference>
<accession>A0A329UQ60</accession>